<proteinExistence type="inferred from homology"/>
<evidence type="ECO:0000256" key="6">
    <source>
        <dbReference type="SAM" id="Phobius"/>
    </source>
</evidence>
<keyword evidence="4 6" id="KW-0472">Membrane</keyword>
<dbReference type="Proteomes" id="UP000188181">
    <property type="component" value="Chromosome"/>
</dbReference>
<comment type="subcellular location">
    <subcellularLocation>
        <location evidence="1">Membrane</location>
        <topology evidence="1">Multi-pass membrane protein</topology>
    </subcellularLocation>
</comment>
<keyword evidence="8" id="KW-1185">Reference proteome</keyword>
<protein>
    <submittedName>
        <fullName evidence="7">Formate channel 1</fullName>
    </submittedName>
</protein>
<feature type="transmembrane region" description="Helical" evidence="6">
    <location>
        <begin position="50"/>
        <end position="73"/>
    </location>
</feature>
<dbReference type="EMBL" id="CP019646">
    <property type="protein sequence ID" value="AQQ69977.1"/>
    <property type="molecule type" value="Genomic_DNA"/>
</dbReference>
<evidence type="ECO:0000256" key="3">
    <source>
        <dbReference type="ARBA" id="ARBA00022989"/>
    </source>
</evidence>
<dbReference type="InterPro" id="IPR000292">
    <property type="entry name" value="For/NO2_transpt"/>
</dbReference>
<dbReference type="AlphaFoldDB" id="A0A1Q2MCF9"/>
<feature type="transmembrane region" description="Helical" evidence="6">
    <location>
        <begin position="177"/>
        <end position="197"/>
    </location>
</feature>
<evidence type="ECO:0000313" key="8">
    <source>
        <dbReference type="Proteomes" id="UP000188181"/>
    </source>
</evidence>
<keyword evidence="3 6" id="KW-1133">Transmembrane helix</keyword>
<reference evidence="8" key="1">
    <citation type="submission" date="2017-02" db="EMBL/GenBank/DDBJ databases">
        <title>Comparative genomics and description of representatives of a novel lineage of planctomycetes thriving in anoxic sediments.</title>
        <authorList>
            <person name="Spring S."/>
            <person name="Bunk B."/>
            <person name="Sproer C."/>
        </authorList>
    </citation>
    <scope>NUCLEOTIDE SEQUENCE [LARGE SCALE GENOMIC DNA]</scope>
    <source>
        <strain evidence="8">SM-Chi-D1</strain>
    </source>
</reference>
<evidence type="ECO:0000256" key="5">
    <source>
        <dbReference type="ARBA" id="ARBA00049660"/>
    </source>
</evidence>
<evidence type="ECO:0000256" key="2">
    <source>
        <dbReference type="ARBA" id="ARBA00022692"/>
    </source>
</evidence>
<keyword evidence="2 6" id="KW-0812">Transmembrane</keyword>
<dbReference type="Pfam" id="PF01226">
    <property type="entry name" value="Form_Nir_trans"/>
    <property type="match status" value="1"/>
</dbReference>
<dbReference type="GO" id="GO:0015499">
    <property type="term" value="F:formate transmembrane transporter activity"/>
    <property type="evidence" value="ECO:0007669"/>
    <property type="project" value="TreeGrafter"/>
</dbReference>
<gene>
    <name evidence="7" type="primary">focA</name>
    <name evidence="7" type="ORF">SMSP2_00314</name>
</gene>
<feature type="transmembrane region" description="Helical" evidence="6">
    <location>
        <begin position="124"/>
        <end position="143"/>
    </location>
</feature>
<dbReference type="GO" id="GO:0005886">
    <property type="term" value="C:plasma membrane"/>
    <property type="evidence" value="ECO:0007669"/>
    <property type="project" value="TreeGrafter"/>
</dbReference>
<dbReference type="Gene3D" id="1.20.1080.10">
    <property type="entry name" value="Glycerol uptake facilitator protein"/>
    <property type="match status" value="1"/>
</dbReference>
<feature type="transmembrane region" description="Helical" evidence="6">
    <location>
        <begin position="204"/>
        <end position="229"/>
    </location>
</feature>
<evidence type="ECO:0000313" key="7">
    <source>
        <dbReference type="EMBL" id="AQQ69977.1"/>
    </source>
</evidence>
<organism evidence="7 8">
    <name type="scientific">Limihaloglobus sulfuriphilus</name>
    <dbReference type="NCBI Taxonomy" id="1851148"/>
    <lineage>
        <taxon>Bacteria</taxon>
        <taxon>Pseudomonadati</taxon>
        <taxon>Planctomycetota</taxon>
        <taxon>Phycisphaerae</taxon>
        <taxon>Sedimentisphaerales</taxon>
        <taxon>Sedimentisphaeraceae</taxon>
        <taxon>Limihaloglobus</taxon>
    </lineage>
</organism>
<dbReference type="OrthoDB" id="245753at2"/>
<dbReference type="InterPro" id="IPR023271">
    <property type="entry name" value="Aquaporin-like"/>
</dbReference>
<evidence type="ECO:0000256" key="4">
    <source>
        <dbReference type="ARBA" id="ARBA00023136"/>
    </source>
</evidence>
<name>A0A1Q2MCF9_9BACT</name>
<dbReference type="PANTHER" id="PTHR30520:SF6">
    <property type="entry name" value="FORMATE_NITRATE FAMILY TRANSPORTER (EUROFUNG)"/>
    <property type="match status" value="1"/>
</dbReference>
<dbReference type="PROSITE" id="PS01005">
    <property type="entry name" value="FORMATE_NITRITE_TP_1"/>
    <property type="match status" value="1"/>
</dbReference>
<dbReference type="PANTHER" id="PTHR30520">
    <property type="entry name" value="FORMATE TRANSPORTER-RELATED"/>
    <property type="match status" value="1"/>
</dbReference>
<evidence type="ECO:0000256" key="1">
    <source>
        <dbReference type="ARBA" id="ARBA00004141"/>
    </source>
</evidence>
<dbReference type="KEGG" id="pbas:SMSP2_00314"/>
<dbReference type="STRING" id="1851148.SMSP2_00314"/>
<accession>A0A1Q2MCF9</accession>
<dbReference type="RefSeq" id="WP_146682275.1">
    <property type="nucleotide sequence ID" value="NZ_CP019646.1"/>
</dbReference>
<sequence length="292" mass="31700">MEEQNSKENARAAHTTLATGKYDPKLSLKELSSAISKLGIKKANTRTWQLLLLGVLAGLYISLGSQLFIAALAQGHSKVVGGALFSLGLVFVLIAGAELFTGNIIMLVGTLTHLFAVKKLIRNWIGVYAGNFIGSVLTAVLIWQSGLMGNSAQLTQAGEIAVKIAEAKISLPFMECLIRGFFCNMLVILAIIMATMSRDIISKIVCCIFPIMAFVACGFEHCVANMYLIPIGLLAKGTPILEQGIMFKNILPVTIGNILGGIFILMIHPNRIRQFKFLITEFKQRHKSNSSS</sequence>
<feature type="transmembrane region" description="Helical" evidence="6">
    <location>
        <begin position="249"/>
        <end position="267"/>
    </location>
</feature>
<dbReference type="InterPro" id="IPR024002">
    <property type="entry name" value="For/NO2_transpt_CS"/>
</dbReference>
<comment type="similarity">
    <text evidence="5">Belongs to the FNT transporter (TC 1.A.16) family.</text>
</comment>
<feature type="transmembrane region" description="Helical" evidence="6">
    <location>
        <begin position="79"/>
        <end position="112"/>
    </location>
</feature>